<feature type="domain" description="Methyltransferase FkbM" evidence="1">
    <location>
        <begin position="200"/>
        <end position="348"/>
    </location>
</feature>
<dbReference type="EMBL" id="QRVK01000057">
    <property type="protein sequence ID" value="RGS36011.1"/>
    <property type="molecule type" value="Genomic_DNA"/>
</dbReference>
<dbReference type="GO" id="GO:0032259">
    <property type="term" value="P:methylation"/>
    <property type="evidence" value="ECO:0007669"/>
    <property type="project" value="UniProtKB-KW"/>
</dbReference>
<evidence type="ECO:0000313" key="3">
    <source>
        <dbReference type="Proteomes" id="UP000283295"/>
    </source>
</evidence>
<dbReference type="NCBIfam" id="TIGR01444">
    <property type="entry name" value="fkbM_fam"/>
    <property type="match status" value="1"/>
</dbReference>
<organism evidence="2 3">
    <name type="scientific">Coprococcus eutactus</name>
    <dbReference type="NCBI Taxonomy" id="33043"/>
    <lineage>
        <taxon>Bacteria</taxon>
        <taxon>Bacillati</taxon>
        <taxon>Bacillota</taxon>
        <taxon>Clostridia</taxon>
        <taxon>Lachnospirales</taxon>
        <taxon>Lachnospiraceae</taxon>
        <taxon>Coprococcus</taxon>
    </lineage>
</organism>
<name>A0A412IG69_9FIRM</name>
<proteinExistence type="predicted"/>
<sequence>MDNNYGDRKMNIKETSNIFFKEIECARLQGKNIYILGAGSGAGILVNGLKKLGAFAYITGFVIDNCPDDGEIYKFGKPVMDTSKLNDETDKPLVILSIRGYSEIKKRKIEKYANVIDEDIMSLWTLDGKELFTREYYDNNKAAFIETYNLLSDEKSRDCLEAYINSKISGKYDYLAKIWEENQYFAENLIDIGGVTSWIDCGAYDGDSYISFAENYKEITGNDFSGKVTLYEPDKNNYDRMVENMSKYKTVSSKCINKGIWKKKTTLMFYTGDTTSSCFDDGGSVAVDVDSIDDLHRYERVDFIKMDIEGSELMALQGGKTVIENNHPALAVCVYHKREDLITIPQYIHKLNSNYKLYLRAYERWSQELVLYAVEG</sequence>
<reference evidence="2 3" key="1">
    <citation type="submission" date="2018-08" db="EMBL/GenBank/DDBJ databases">
        <title>A genome reference for cultivated species of the human gut microbiota.</title>
        <authorList>
            <person name="Zou Y."/>
            <person name="Xue W."/>
            <person name="Luo G."/>
        </authorList>
    </citation>
    <scope>NUCLEOTIDE SEQUENCE [LARGE SCALE GENOMIC DNA]</scope>
    <source>
        <strain evidence="2 3">AF22-21</strain>
    </source>
</reference>
<dbReference type="SUPFAM" id="SSF53335">
    <property type="entry name" value="S-adenosyl-L-methionine-dependent methyltransferases"/>
    <property type="match status" value="1"/>
</dbReference>
<dbReference type="RefSeq" id="WP_004848950.1">
    <property type="nucleotide sequence ID" value="NZ_JAJCMH010000003.1"/>
</dbReference>
<keyword evidence="2" id="KW-0489">Methyltransferase</keyword>
<dbReference type="Gene3D" id="3.40.50.150">
    <property type="entry name" value="Vaccinia Virus protein VP39"/>
    <property type="match status" value="1"/>
</dbReference>
<dbReference type="InterPro" id="IPR029063">
    <property type="entry name" value="SAM-dependent_MTases_sf"/>
</dbReference>
<dbReference type="OrthoDB" id="5329963at2"/>
<gene>
    <name evidence="2" type="ORF">DWX94_13280</name>
</gene>
<dbReference type="InterPro" id="IPR006342">
    <property type="entry name" value="FkbM_mtfrase"/>
</dbReference>
<protein>
    <submittedName>
        <fullName evidence="2">FkbM family methyltransferase</fullName>
    </submittedName>
</protein>
<dbReference type="InterPro" id="IPR052514">
    <property type="entry name" value="SAM-dependent_MTase"/>
</dbReference>
<dbReference type="PANTHER" id="PTHR34203">
    <property type="entry name" value="METHYLTRANSFERASE, FKBM FAMILY PROTEIN"/>
    <property type="match status" value="1"/>
</dbReference>
<evidence type="ECO:0000259" key="1">
    <source>
        <dbReference type="Pfam" id="PF05050"/>
    </source>
</evidence>
<evidence type="ECO:0000313" key="2">
    <source>
        <dbReference type="EMBL" id="RGS36011.1"/>
    </source>
</evidence>
<dbReference type="Pfam" id="PF05050">
    <property type="entry name" value="Methyltransf_21"/>
    <property type="match status" value="1"/>
</dbReference>
<dbReference type="Proteomes" id="UP000283295">
    <property type="component" value="Unassembled WGS sequence"/>
</dbReference>
<dbReference type="PANTHER" id="PTHR34203:SF15">
    <property type="entry name" value="SLL1173 PROTEIN"/>
    <property type="match status" value="1"/>
</dbReference>
<comment type="caution">
    <text evidence="2">The sequence shown here is derived from an EMBL/GenBank/DDBJ whole genome shotgun (WGS) entry which is preliminary data.</text>
</comment>
<keyword evidence="2" id="KW-0808">Transferase</keyword>
<accession>A0A412IG69</accession>
<dbReference type="AlphaFoldDB" id="A0A412IG69"/>
<dbReference type="GO" id="GO:0008168">
    <property type="term" value="F:methyltransferase activity"/>
    <property type="evidence" value="ECO:0007669"/>
    <property type="project" value="UniProtKB-KW"/>
</dbReference>